<dbReference type="PROSITE" id="PS01009">
    <property type="entry name" value="CRISP_1"/>
    <property type="match status" value="1"/>
</dbReference>
<sequence length="384" mass="44854">MFPLAALAIICVSFLQSGTFPEIDNQTLLLINNGGIIGGKHESYCDRESCDDFIDEAEIKRVAEEKAALERALKEKAEQERIERERAEQERIERERAEQERIEKERAEQERIERERAEQERIERERAEQERIERERAEQERIERERVEQERIERERAEQERIERERAEQERIEREKAEQERIERERAEQEKKAEVAQDSGESKETEQDADDKHIPDVPEQKPSSEPEPYEGGTKWTKQQLQSLEKHNELRTLHGSPPLSLSPKLCNMATKYAQHLASIDQMKHTTLEERENAGENLYSEHGMGVNNGEGERGVEWWYNEIQDYSFDQPGFGMSTGHFTQVLWKETEEVGVGVAVSSSGKTYVVANYWPAGNVEKQFETNVLKKK</sequence>
<proteinExistence type="predicted"/>
<dbReference type="InterPro" id="IPR034113">
    <property type="entry name" value="SCP_GAPR1-like"/>
</dbReference>
<dbReference type="CDD" id="cd05382">
    <property type="entry name" value="CAP_GAPR1-like"/>
    <property type="match status" value="1"/>
</dbReference>
<dbReference type="PRINTS" id="PR00837">
    <property type="entry name" value="V5TPXLIKE"/>
</dbReference>
<dbReference type="SUPFAM" id="SSF55797">
    <property type="entry name" value="PR-1-like"/>
    <property type="match status" value="1"/>
</dbReference>
<dbReference type="FunFam" id="3.40.33.10:FF:000002">
    <property type="entry name" value="Golgi-associated plant pathogenesis-related protein 1"/>
    <property type="match status" value="1"/>
</dbReference>
<dbReference type="AlphaFoldDB" id="A0A7J7KDX5"/>
<feature type="compositionally biased region" description="Basic and acidic residues" evidence="1">
    <location>
        <begin position="79"/>
        <end position="224"/>
    </location>
</feature>
<feature type="domain" description="SCP" evidence="3">
    <location>
        <begin position="237"/>
        <end position="374"/>
    </location>
</feature>
<dbReference type="GO" id="GO:0005576">
    <property type="term" value="C:extracellular region"/>
    <property type="evidence" value="ECO:0007669"/>
    <property type="project" value="InterPro"/>
</dbReference>
<comment type="caution">
    <text evidence="4">The sequence shown here is derived from an EMBL/GenBank/DDBJ whole genome shotgun (WGS) entry which is preliminary data.</text>
</comment>
<keyword evidence="5" id="KW-1185">Reference proteome</keyword>
<dbReference type="Pfam" id="PF00188">
    <property type="entry name" value="CAP"/>
    <property type="match status" value="1"/>
</dbReference>
<dbReference type="EMBL" id="VXIV02000777">
    <property type="protein sequence ID" value="KAF6036114.1"/>
    <property type="molecule type" value="Genomic_DNA"/>
</dbReference>
<feature type="signal peptide" evidence="2">
    <location>
        <begin position="1"/>
        <end position="21"/>
    </location>
</feature>
<feature type="region of interest" description="Disordered" evidence="1">
    <location>
        <begin position="79"/>
        <end position="234"/>
    </location>
</feature>
<feature type="chain" id="PRO_5029489944" evidence="2">
    <location>
        <begin position="22"/>
        <end position="384"/>
    </location>
</feature>
<accession>A0A7J7KDX5</accession>
<dbReference type="Proteomes" id="UP000593567">
    <property type="component" value="Unassembled WGS sequence"/>
</dbReference>
<dbReference type="SMART" id="SM00198">
    <property type="entry name" value="SCP"/>
    <property type="match status" value="1"/>
</dbReference>
<evidence type="ECO:0000259" key="3">
    <source>
        <dbReference type="SMART" id="SM00198"/>
    </source>
</evidence>
<gene>
    <name evidence="4" type="ORF">EB796_005578</name>
</gene>
<evidence type="ECO:0000256" key="2">
    <source>
        <dbReference type="SAM" id="SignalP"/>
    </source>
</evidence>
<dbReference type="InterPro" id="IPR014044">
    <property type="entry name" value="CAP_dom"/>
</dbReference>
<keyword evidence="2" id="KW-0732">Signal</keyword>
<evidence type="ECO:0000256" key="1">
    <source>
        <dbReference type="SAM" id="MobiDB-lite"/>
    </source>
</evidence>
<evidence type="ECO:0000313" key="5">
    <source>
        <dbReference type="Proteomes" id="UP000593567"/>
    </source>
</evidence>
<reference evidence="4" key="1">
    <citation type="submission" date="2020-06" db="EMBL/GenBank/DDBJ databases">
        <title>Draft genome of Bugula neritina, a colonial animal packing powerful symbionts and potential medicines.</title>
        <authorList>
            <person name="Rayko M."/>
        </authorList>
    </citation>
    <scope>NUCLEOTIDE SEQUENCE [LARGE SCALE GENOMIC DNA]</scope>
    <source>
        <strain evidence="4">Kwan_BN1</strain>
    </source>
</reference>
<name>A0A7J7KDX5_BUGNE</name>
<protein>
    <submittedName>
        <fullName evidence="4">GLIPR2</fullName>
    </submittedName>
</protein>
<dbReference type="Gene3D" id="3.40.33.10">
    <property type="entry name" value="CAP"/>
    <property type="match status" value="1"/>
</dbReference>
<evidence type="ECO:0000313" key="4">
    <source>
        <dbReference type="EMBL" id="KAF6036114.1"/>
    </source>
</evidence>
<dbReference type="OrthoDB" id="337038at2759"/>
<organism evidence="4 5">
    <name type="scientific">Bugula neritina</name>
    <name type="common">Brown bryozoan</name>
    <name type="synonym">Sertularia neritina</name>
    <dbReference type="NCBI Taxonomy" id="10212"/>
    <lineage>
        <taxon>Eukaryota</taxon>
        <taxon>Metazoa</taxon>
        <taxon>Spiralia</taxon>
        <taxon>Lophotrochozoa</taxon>
        <taxon>Bryozoa</taxon>
        <taxon>Gymnolaemata</taxon>
        <taxon>Cheilostomatida</taxon>
        <taxon>Flustrina</taxon>
        <taxon>Buguloidea</taxon>
        <taxon>Bugulidae</taxon>
        <taxon>Bugula</taxon>
    </lineage>
</organism>
<dbReference type="InterPro" id="IPR001283">
    <property type="entry name" value="CRISP-related"/>
</dbReference>
<dbReference type="PANTHER" id="PTHR10334">
    <property type="entry name" value="CYSTEINE-RICH SECRETORY PROTEIN-RELATED"/>
    <property type="match status" value="1"/>
</dbReference>
<dbReference type="InterPro" id="IPR035940">
    <property type="entry name" value="CAP_sf"/>
</dbReference>
<dbReference type="InterPro" id="IPR018244">
    <property type="entry name" value="Allrgn_V5/Tpx1_CS"/>
</dbReference>